<reference evidence="2" key="1">
    <citation type="journal article" date="2019" name="Sci. Rep.">
        <title>Draft genome of Tanacetum cinerariifolium, the natural source of mosquito coil.</title>
        <authorList>
            <person name="Yamashiro T."/>
            <person name="Shiraishi A."/>
            <person name="Satake H."/>
            <person name="Nakayama K."/>
        </authorList>
    </citation>
    <scope>NUCLEOTIDE SEQUENCE</scope>
</reference>
<organism evidence="2">
    <name type="scientific">Tanacetum cinerariifolium</name>
    <name type="common">Dalmatian daisy</name>
    <name type="synonym">Chrysanthemum cinerariifolium</name>
    <dbReference type="NCBI Taxonomy" id="118510"/>
    <lineage>
        <taxon>Eukaryota</taxon>
        <taxon>Viridiplantae</taxon>
        <taxon>Streptophyta</taxon>
        <taxon>Embryophyta</taxon>
        <taxon>Tracheophyta</taxon>
        <taxon>Spermatophyta</taxon>
        <taxon>Magnoliopsida</taxon>
        <taxon>eudicotyledons</taxon>
        <taxon>Gunneridae</taxon>
        <taxon>Pentapetalae</taxon>
        <taxon>asterids</taxon>
        <taxon>campanulids</taxon>
        <taxon>Asterales</taxon>
        <taxon>Asteraceae</taxon>
        <taxon>Asteroideae</taxon>
        <taxon>Anthemideae</taxon>
        <taxon>Anthemidinae</taxon>
        <taxon>Tanacetum</taxon>
    </lineage>
</organism>
<feature type="region of interest" description="Disordered" evidence="1">
    <location>
        <begin position="1"/>
        <end position="23"/>
    </location>
</feature>
<dbReference type="GO" id="GO:0004601">
    <property type="term" value="F:peroxidase activity"/>
    <property type="evidence" value="ECO:0007669"/>
    <property type="project" value="UniProtKB-KW"/>
</dbReference>
<keyword evidence="2" id="KW-0560">Oxidoreductase</keyword>
<dbReference type="AlphaFoldDB" id="A0A6L2K7P9"/>
<proteinExistence type="predicted"/>
<sequence>MHGDQSPKTFKFQQQRKQSKPCEVYKQSYNTKPKYVSECQPKTITGLTKKKTLEYKTKKPEESSLNWKPLPNDWAVTTSKPKEVQANNPEDHLTTTGITAIRGERRSIEELKRKSWNLKPSEQTTVRVPLRVAVNERLNRSLSLQFERYRQAPQPARYSVDQHDREILGNDHLDEDEEHFIGICLQAP</sequence>
<evidence type="ECO:0000313" key="2">
    <source>
        <dbReference type="EMBL" id="GEU43914.1"/>
    </source>
</evidence>
<comment type="caution">
    <text evidence="2">The sequence shown here is derived from an EMBL/GenBank/DDBJ whole genome shotgun (WGS) entry which is preliminary data.</text>
</comment>
<name>A0A6L2K7P9_TANCI</name>
<keyword evidence="2" id="KW-0575">Peroxidase</keyword>
<protein>
    <submittedName>
        <fullName evidence="2">Heme peroxidase</fullName>
    </submittedName>
</protein>
<evidence type="ECO:0000256" key="1">
    <source>
        <dbReference type="SAM" id="MobiDB-lite"/>
    </source>
</evidence>
<gene>
    <name evidence="2" type="ORF">Tci_015892</name>
</gene>
<feature type="compositionally biased region" description="Polar residues" evidence="1">
    <location>
        <begin position="1"/>
        <end position="16"/>
    </location>
</feature>
<accession>A0A6L2K7P9</accession>
<dbReference type="EMBL" id="BKCJ010001772">
    <property type="protein sequence ID" value="GEU43914.1"/>
    <property type="molecule type" value="Genomic_DNA"/>
</dbReference>